<comment type="similarity">
    <text evidence="2">Belongs to the chromate ion transporter (CHR) (TC 2.A.51) family.</text>
</comment>
<dbReference type="InterPro" id="IPR014047">
    <property type="entry name" value="Chr_Tranpt_l_chain"/>
</dbReference>
<keyword evidence="3" id="KW-1003">Cell membrane</keyword>
<evidence type="ECO:0000256" key="1">
    <source>
        <dbReference type="ARBA" id="ARBA00004651"/>
    </source>
</evidence>
<feature type="transmembrane region" description="Helical" evidence="7">
    <location>
        <begin position="344"/>
        <end position="368"/>
    </location>
</feature>
<dbReference type="EMBL" id="FNBW01000015">
    <property type="protein sequence ID" value="SDG35624.1"/>
    <property type="molecule type" value="Genomic_DNA"/>
</dbReference>
<evidence type="ECO:0000313" key="9">
    <source>
        <dbReference type="Proteomes" id="UP000198615"/>
    </source>
</evidence>
<keyword evidence="5 7" id="KW-1133">Transmembrane helix</keyword>
<sequence>MSDIVNESAPATPGFGEALRVWLRIGLLSFGGPTAQIALMHREIVEERRWLNEDQFLNALNFCMLLPGPEAMQLATYAGWRLHGLAGGLAAGLLFVLPGAAVILALAALYATFGEVPLVDALFLGVKAAVVVIVIEALLRIARRTLSSPLHWWVAGLAFVAIFFLALPFPLIILGAAVLGLLRPAGPSSVAPTPAGAPALAGTAGTVAVWLVLWWTPVLIAAALDPGGLLTQIGVFFSKLAVVTFGGAYAVLAYMAQDVVAQKGWLTTGEMMDGLGLAETTPGPLILVTQFVGFLAAAKAGGLAAGVAGAAMALWVTFAPCFLWIFAGAPYIDWLAGRRRLRQALSMVTAAVVGVILNLSLWFAMHVFFERVEQVDRWGLRLTWPDPASLNLPALALFALAAVLAFRFHFGIGKVLVVAALGGLAIRAAGF</sequence>
<dbReference type="Pfam" id="PF02417">
    <property type="entry name" value="Chromate_transp"/>
    <property type="match status" value="2"/>
</dbReference>
<dbReference type="Proteomes" id="UP000198615">
    <property type="component" value="Unassembled WGS sequence"/>
</dbReference>
<dbReference type="PANTHER" id="PTHR33567:SF3">
    <property type="entry name" value="CHROMATE ION TRANSPORTER (EUROFUNG)"/>
    <property type="match status" value="1"/>
</dbReference>
<keyword evidence="9" id="KW-1185">Reference proteome</keyword>
<evidence type="ECO:0000256" key="5">
    <source>
        <dbReference type="ARBA" id="ARBA00022989"/>
    </source>
</evidence>
<dbReference type="PANTHER" id="PTHR33567">
    <property type="entry name" value="CHROMATE ION TRANSPORTER (EUROFUNG)"/>
    <property type="match status" value="1"/>
</dbReference>
<evidence type="ECO:0000256" key="2">
    <source>
        <dbReference type="ARBA" id="ARBA00005262"/>
    </source>
</evidence>
<feature type="transmembrane region" description="Helical" evidence="7">
    <location>
        <begin position="151"/>
        <end position="179"/>
    </location>
</feature>
<keyword evidence="4 7" id="KW-0812">Transmembrane</keyword>
<dbReference type="AlphaFoldDB" id="A0A8G2BL83"/>
<feature type="transmembrane region" description="Helical" evidence="7">
    <location>
        <begin position="236"/>
        <end position="256"/>
    </location>
</feature>
<comment type="caution">
    <text evidence="8">The sequence shown here is derived from an EMBL/GenBank/DDBJ whole genome shotgun (WGS) entry which is preliminary data.</text>
</comment>
<feature type="transmembrane region" description="Helical" evidence="7">
    <location>
        <begin position="121"/>
        <end position="139"/>
    </location>
</feature>
<evidence type="ECO:0000256" key="4">
    <source>
        <dbReference type="ARBA" id="ARBA00022692"/>
    </source>
</evidence>
<dbReference type="NCBIfam" id="TIGR00937">
    <property type="entry name" value="2A51"/>
    <property type="match status" value="1"/>
</dbReference>
<keyword evidence="6 7" id="KW-0472">Membrane</keyword>
<accession>A0A8G2BL83</accession>
<feature type="transmembrane region" description="Helical" evidence="7">
    <location>
        <begin position="82"/>
        <end position="109"/>
    </location>
</feature>
<dbReference type="PIRSF" id="PIRSF004810">
    <property type="entry name" value="ChrA"/>
    <property type="match status" value="1"/>
</dbReference>
<proteinExistence type="inferred from homology"/>
<protein>
    <submittedName>
        <fullName evidence="8">Chromate transporter</fullName>
    </submittedName>
</protein>
<comment type="subcellular location">
    <subcellularLocation>
        <location evidence="1">Cell membrane</location>
        <topology evidence="1">Multi-pass membrane protein</topology>
    </subcellularLocation>
</comment>
<feature type="transmembrane region" description="Helical" evidence="7">
    <location>
        <begin position="199"/>
        <end position="224"/>
    </location>
</feature>
<gene>
    <name evidence="8" type="ORF">SAMN05660686_04135</name>
</gene>
<evidence type="ECO:0000313" key="8">
    <source>
        <dbReference type="EMBL" id="SDG35624.1"/>
    </source>
</evidence>
<feature type="transmembrane region" description="Helical" evidence="7">
    <location>
        <begin position="388"/>
        <end position="406"/>
    </location>
</feature>
<feature type="transmembrane region" description="Helical" evidence="7">
    <location>
        <begin position="312"/>
        <end position="332"/>
    </location>
</feature>
<reference evidence="8 9" key="1">
    <citation type="submission" date="2016-10" db="EMBL/GenBank/DDBJ databases">
        <authorList>
            <person name="Varghese N."/>
            <person name="Submissions S."/>
        </authorList>
    </citation>
    <scope>NUCLEOTIDE SEQUENCE [LARGE SCALE GENOMIC DNA]</scope>
    <source>
        <strain evidence="8 9">DSM 18839</strain>
    </source>
</reference>
<dbReference type="GO" id="GO:0005886">
    <property type="term" value="C:plasma membrane"/>
    <property type="evidence" value="ECO:0007669"/>
    <property type="project" value="UniProtKB-SubCell"/>
</dbReference>
<organism evidence="8 9">
    <name type="scientific">Thalassobaculum litoreum DSM 18839</name>
    <dbReference type="NCBI Taxonomy" id="1123362"/>
    <lineage>
        <taxon>Bacteria</taxon>
        <taxon>Pseudomonadati</taxon>
        <taxon>Pseudomonadota</taxon>
        <taxon>Alphaproteobacteria</taxon>
        <taxon>Rhodospirillales</taxon>
        <taxon>Thalassobaculaceae</taxon>
        <taxon>Thalassobaculum</taxon>
    </lineage>
</organism>
<dbReference type="OrthoDB" id="8969999at2"/>
<evidence type="ECO:0000256" key="3">
    <source>
        <dbReference type="ARBA" id="ARBA00022475"/>
    </source>
</evidence>
<dbReference type="RefSeq" id="WP_028794456.1">
    <property type="nucleotide sequence ID" value="NZ_FNBW01000015.1"/>
</dbReference>
<dbReference type="InterPro" id="IPR003370">
    <property type="entry name" value="Chromate_transpt"/>
</dbReference>
<evidence type="ECO:0000256" key="6">
    <source>
        <dbReference type="ARBA" id="ARBA00023136"/>
    </source>
</evidence>
<name>A0A8G2BL83_9PROT</name>
<evidence type="ECO:0000256" key="7">
    <source>
        <dbReference type="SAM" id="Phobius"/>
    </source>
</evidence>
<dbReference type="GO" id="GO:0015109">
    <property type="term" value="F:chromate transmembrane transporter activity"/>
    <property type="evidence" value="ECO:0007669"/>
    <property type="project" value="InterPro"/>
</dbReference>